<evidence type="ECO:0000313" key="1">
    <source>
        <dbReference type="EMBL" id="AFZ19683.1"/>
    </source>
</evidence>
<proteinExistence type="predicted"/>
<reference evidence="1 2" key="1">
    <citation type="submission" date="2012-06" db="EMBL/GenBank/DDBJ databases">
        <title>Finished chromosome of genome of Microcoleus sp. PCC 7113.</title>
        <authorList>
            <consortium name="US DOE Joint Genome Institute"/>
            <person name="Gugger M."/>
            <person name="Coursin T."/>
            <person name="Rippka R."/>
            <person name="Tandeau De Marsac N."/>
            <person name="Huntemann M."/>
            <person name="Wei C.-L."/>
            <person name="Han J."/>
            <person name="Detter J.C."/>
            <person name="Han C."/>
            <person name="Tapia R."/>
            <person name="Chen A."/>
            <person name="Kyrpides N."/>
            <person name="Mavromatis K."/>
            <person name="Markowitz V."/>
            <person name="Szeto E."/>
            <person name="Ivanova N."/>
            <person name="Pagani I."/>
            <person name="Pati A."/>
            <person name="Goodwin L."/>
            <person name="Nordberg H.P."/>
            <person name="Cantor M.N."/>
            <person name="Hua S.X."/>
            <person name="Woyke T."/>
            <person name="Kerfeld C.A."/>
        </authorList>
    </citation>
    <scope>NUCLEOTIDE SEQUENCE [LARGE SCALE GENOMIC DNA]</scope>
    <source>
        <strain evidence="1 2">PCC 7113</strain>
    </source>
</reference>
<name>K9WHM7_9CYAN</name>
<dbReference type="EMBL" id="CP003630">
    <property type="protein sequence ID" value="AFZ19683.1"/>
    <property type="molecule type" value="Genomic_DNA"/>
</dbReference>
<dbReference type="eggNOG" id="ENOG5033QXB">
    <property type="taxonomic scope" value="Bacteria"/>
</dbReference>
<protein>
    <submittedName>
        <fullName evidence="1">Uncharacterized protein</fullName>
    </submittedName>
</protein>
<sequence length="342" mass="39443">MLSKEELRARLRESLDTTIYEVNRTLRGENLEQLEEVLIRIGRGGRIPHWYEQLKTQQTLPNLDGKTIGSVIEMLLVAVLEKIIFHGLEISPLRINPARGIDLPDLDLGIKSPSENYCTSEPFFSAYERLIGSEYDALILLTDYQTAKKKPPLKLQIIKFKYLDKTQIADYRLCQIAKKHREWLLAENEAWAQKVFRFLAYVNQSDWRAKQLLRLLDCLQDSASVQQWIQQAYIDFQKVNKKRIAKDAAPIPTSDIESLQRINSIQPLYLGVIDAADNWVIEMQKDLARFPNSNEWARILSSPLDGQIGMSPALQWRYNFSRVFGIPQPTENDLSLALDTEP</sequence>
<dbReference type="Proteomes" id="UP000010471">
    <property type="component" value="Chromosome"/>
</dbReference>
<dbReference type="KEGG" id="mic:Mic7113_3977"/>
<keyword evidence="2" id="KW-1185">Reference proteome</keyword>
<dbReference type="OrthoDB" id="458484at2"/>
<organism evidence="1 2">
    <name type="scientific">Allocoleopsis franciscana PCC 7113</name>
    <dbReference type="NCBI Taxonomy" id="1173027"/>
    <lineage>
        <taxon>Bacteria</taxon>
        <taxon>Bacillati</taxon>
        <taxon>Cyanobacteriota</taxon>
        <taxon>Cyanophyceae</taxon>
        <taxon>Coleofasciculales</taxon>
        <taxon>Coleofasciculaceae</taxon>
        <taxon>Allocoleopsis</taxon>
        <taxon>Allocoleopsis franciscana</taxon>
    </lineage>
</organism>
<gene>
    <name evidence="1" type="ORF">Mic7113_3977</name>
</gene>
<dbReference type="RefSeq" id="WP_015183820.1">
    <property type="nucleotide sequence ID" value="NC_019738.1"/>
</dbReference>
<dbReference type="AlphaFoldDB" id="K9WHM7"/>
<evidence type="ECO:0000313" key="2">
    <source>
        <dbReference type="Proteomes" id="UP000010471"/>
    </source>
</evidence>
<dbReference type="HOGENOM" id="CLU_849434_0_0_3"/>
<accession>K9WHM7</accession>